<proteinExistence type="predicted"/>
<gene>
    <name evidence="1" type="ORF">GCM10011583_56170</name>
</gene>
<comment type="caution">
    <text evidence="1">The sequence shown here is derived from an EMBL/GenBank/DDBJ whole genome shotgun (WGS) entry which is preliminary data.</text>
</comment>
<organism evidence="1 2">
    <name type="scientific">Streptomyces camponoticapitis</name>
    <dbReference type="NCBI Taxonomy" id="1616125"/>
    <lineage>
        <taxon>Bacteria</taxon>
        <taxon>Bacillati</taxon>
        <taxon>Actinomycetota</taxon>
        <taxon>Actinomycetes</taxon>
        <taxon>Kitasatosporales</taxon>
        <taxon>Streptomycetaceae</taxon>
        <taxon>Streptomyces</taxon>
    </lineage>
</organism>
<keyword evidence="2" id="KW-1185">Reference proteome</keyword>
<evidence type="ECO:0000313" key="1">
    <source>
        <dbReference type="EMBL" id="GGK16982.1"/>
    </source>
</evidence>
<reference evidence="2" key="1">
    <citation type="journal article" date="2019" name="Int. J. Syst. Evol. Microbiol.">
        <title>The Global Catalogue of Microorganisms (GCM) 10K type strain sequencing project: providing services to taxonomists for standard genome sequencing and annotation.</title>
        <authorList>
            <consortium name="The Broad Institute Genomics Platform"/>
            <consortium name="The Broad Institute Genome Sequencing Center for Infectious Disease"/>
            <person name="Wu L."/>
            <person name="Ma J."/>
        </authorList>
    </citation>
    <scope>NUCLEOTIDE SEQUENCE [LARGE SCALE GENOMIC DNA]</scope>
    <source>
        <strain evidence="2">CGMCC 4.7275</strain>
    </source>
</reference>
<protein>
    <submittedName>
        <fullName evidence="1">Uncharacterized protein</fullName>
    </submittedName>
</protein>
<accession>A0ABQ2EM75</accession>
<sequence>MAGVKGWYWAIGWNQPGMVSAGMKALEMSGSRIRGMAMLPAASGFGLARPMPTAIQVSARANSTMSPNAASHSRAFASVERNPMATPTAPTRTTLITDCSTLPTTCPISTEGRWIAIVRKRAMRPSVISMETYTAAPITVLPMVISSKPGTM</sequence>
<dbReference type="EMBL" id="BMMV01000021">
    <property type="protein sequence ID" value="GGK16982.1"/>
    <property type="molecule type" value="Genomic_DNA"/>
</dbReference>
<name>A0ABQ2EM75_9ACTN</name>
<dbReference type="Proteomes" id="UP000660265">
    <property type="component" value="Unassembled WGS sequence"/>
</dbReference>
<evidence type="ECO:0000313" key="2">
    <source>
        <dbReference type="Proteomes" id="UP000660265"/>
    </source>
</evidence>